<dbReference type="AlphaFoldDB" id="A0A5R9QEX0"/>
<feature type="DNA-binding region" description="OmpR/PhoB-type" evidence="2">
    <location>
        <begin position="16"/>
        <end position="113"/>
    </location>
</feature>
<dbReference type="InterPro" id="IPR027417">
    <property type="entry name" value="P-loop_NTPase"/>
</dbReference>
<dbReference type="InterPro" id="IPR058852">
    <property type="entry name" value="HTH_77"/>
</dbReference>
<evidence type="ECO:0000256" key="1">
    <source>
        <dbReference type="ARBA" id="ARBA00023125"/>
    </source>
</evidence>
<dbReference type="EMBL" id="QLAG01000010">
    <property type="protein sequence ID" value="TLX63686.1"/>
    <property type="molecule type" value="Genomic_DNA"/>
</dbReference>
<dbReference type="GO" id="GO:0043531">
    <property type="term" value="F:ADP binding"/>
    <property type="evidence" value="ECO:0007669"/>
    <property type="project" value="InterPro"/>
</dbReference>
<dbReference type="InterPro" id="IPR001867">
    <property type="entry name" value="OmpR/PhoB-type_DNA-bd"/>
</dbReference>
<keyword evidence="6" id="KW-1185">Reference proteome</keyword>
<dbReference type="PANTHER" id="PTHR47691">
    <property type="entry name" value="REGULATOR-RELATED"/>
    <property type="match status" value="1"/>
</dbReference>
<reference evidence="5 6" key="1">
    <citation type="journal article" date="2017" name="Eur. J. Clin. Microbiol. Infect. Dis.">
        <title>Uncommonly isolated clinical Pseudomonas: identification and phylogenetic assignation.</title>
        <authorList>
            <person name="Mulet M."/>
            <person name="Gomila M."/>
            <person name="Ramirez A."/>
            <person name="Cardew S."/>
            <person name="Moore E.R."/>
            <person name="Lalucat J."/>
            <person name="Garcia-Valdes E."/>
        </authorList>
    </citation>
    <scope>NUCLEOTIDE SEQUENCE [LARGE SCALE GENOMIC DNA]</scope>
    <source>
        <strain evidence="5 6">SD129</strain>
    </source>
</reference>
<protein>
    <recommendedName>
        <fullName evidence="4">OmpR/PhoB-type domain-containing protein</fullName>
    </recommendedName>
</protein>
<dbReference type="Pfam" id="PF25872">
    <property type="entry name" value="HTH_77"/>
    <property type="match status" value="1"/>
</dbReference>
<keyword evidence="1 2" id="KW-0238">DNA-binding</keyword>
<dbReference type="GO" id="GO:0006355">
    <property type="term" value="P:regulation of DNA-templated transcription"/>
    <property type="evidence" value="ECO:0007669"/>
    <property type="project" value="InterPro"/>
</dbReference>
<dbReference type="GO" id="GO:0000160">
    <property type="term" value="P:phosphorelay signal transduction system"/>
    <property type="evidence" value="ECO:0007669"/>
    <property type="project" value="InterPro"/>
</dbReference>
<feature type="region of interest" description="Disordered" evidence="3">
    <location>
        <begin position="506"/>
        <end position="528"/>
    </location>
</feature>
<dbReference type="RefSeq" id="WP_138411611.1">
    <property type="nucleotide sequence ID" value="NZ_QLAG01000010.1"/>
</dbReference>
<dbReference type="Gene3D" id="3.40.50.300">
    <property type="entry name" value="P-loop containing nucleotide triphosphate hydrolases"/>
    <property type="match status" value="1"/>
</dbReference>
<dbReference type="PROSITE" id="PS51755">
    <property type="entry name" value="OMPR_PHOB"/>
    <property type="match status" value="1"/>
</dbReference>
<dbReference type="SUPFAM" id="SSF52540">
    <property type="entry name" value="P-loop containing nucleoside triphosphate hydrolases"/>
    <property type="match status" value="1"/>
</dbReference>
<evidence type="ECO:0000313" key="5">
    <source>
        <dbReference type="EMBL" id="TLX63686.1"/>
    </source>
</evidence>
<dbReference type="CDD" id="cd00383">
    <property type="entry name" value="trans_reg_C"/>
    <property type="match status" value="1"/>
</dbReference>
<accession>A0A5R9QEX0</accession>
<dbReference type="Pfam" id="PF00486">
    <property type="entry name" value="Trans_reg_C"/>
    <property type="match status" value="1"/>
</dbReference>
<dbReference type="InterPro" id="IPR016032">
    <property type="entry name" value="Sig_transdc_resp-reg_C-effctor"/>
</dbReference>
<dbReference type="Pfam" id="PF00931">
    <property type="entry name" value="NB-ARC"/>
    <property type="match status" value="1"/>
</dbReference>
<dbReference type="InterPro" id="IPR002182">
    <property type="entry name" value="NB-ARC"/>
</dbReference>
<name>A0A5R9QEX0_9GAMM</name>
<dbReference type="Proteomes" id="UP000306753">
    <property type="component" value="Unassembled WGS sequence"/>
</dbReference>
<feature type="domain" description="OmpR/PhoB-type" evidence="4">
    <location>
        <begin position="16"/>
        <end position="113"/>
    </location>
</feature>
<dbReference type="InterPro" id="IPR036388">
    <property type="entry name" value="WH-like_DNA-bd_sf"/>
</dbReference>
<evidence type="ECO:0000259" key="4">
    <source>
        <dbReference type="PROSITE" id="PS51755"/>
    </source>
</evidence>
<proteinExistence type="predicted"/>
<dbReference type="SMART" id="SM00862">
    <property type="entry name" value="Trans_reg_C"/>
    <property type="match status" value="1"/>
</dbReference>
<organism evidence="5 6">
    <name type="scientific">Stutzerimonas nosocomialis</name>
    <dbReference type="NCBI Taxonomy" id="1056496"/>
    <lineage>
        <taxon>Bacteria</taxon>
        <taxon>Pseudomonadati</taxon>
        <taxon>Pseudomonadota</taxon>
        <taxon>Gammaproteobacteria</taxon>
        <taxon>Pseudomonadales</taxon>
        <taxon>Pseudomonadaceae</taxon>
        <taxon>Stutzerimonas</taxon>
    </lineage>
</organism>
<dbReference type="GO" id="GO:0003677">
    <property type="term" value="F:DNA binding"/>
    <property type="evidence" value="ECO:0007669"/>
    <property type="project" value="UniProtKB-UniRule"/>
</dbReference>
<evidence type="ECO:0000313" key="6">
    <source>
        <dbReference type="Proteomes" id="UP000306753"/>
    </source>
</evidence>
<evidence type="ECO:0000256" key="3">
    <source>
        <dbReference type="SAM" id="MobiDB-lite"/>
    </source>
</evidence>
<comment type="caution">
    <text evidence="5">The sequence shown here is derived from an EMBL/GenBank/DDBJ whole genome shotgun (WGS) entry which is preliminary data.</text>
</comment>
<evidence type="ECO:0000256" key="2">
    <source>
        <dbReference type="PROSITE-ProRule" id="PRU01091"/>
    </source>
</evidence>
<dbReference type="PANTHER" id="PTHR47691:SF3">
    <property type="entry name" value="HTH-TYPE TRANSCRIPTIONAL REGULATOR RV0890C-RELATED"/>
    <property type="match status" value="1"/>
</dbReference>
<dbReference type="Gene3D" id="1.10.10.10">
    <property type="entry name" value="Winged helix-like DNA-binding domain superfamily/Winged helix DNA-binding domain"/>
    <property type="match status" value="1"/>
</dbReference>
<sequence>MIPSKTFDFPSGREPETLYRFGPFTLLPHQHLLLKHGNRLVLGGRALDLLVALVERAGELVEKNELMARAWPRVIVEECNLRAQIVALRRVLVDDSGFNYIVTVPGRGYRFLIPEGATADEPIEPAEATGVPALVSELVGRQAALDTLAEDLRHRRLVTLTGAGGIGKSSVALALLNGEAAQRFDRRHYLDASRLVDAHALAERIAAELNLRMPLDQPQPQADGASAPHSLLLLDNCDHCLEPVAGAAQALLRWVPACRLLVTSREPLNVEGERVHRIMPLDCPEPGQPLTLEQALGHSAVRLLVERMTAHDAGFVLQETDLEPMLRVCRKLDGNPLALDIAAARVRVCGLRDLAQLLETGCHLQMKGRRTADPRHSSLEALHDWSYTALCPTEQALLRQLAVFRGSFTLGAVRSVVPGAAGQDDLLWLIERLVDKSLLQIRKNASTRRYCMSETTRAYALGKLEQAGEARTAIARYANYCLRLIKDAGSQLETTVDDLSAALEAEVPSPDAARQTPGGDRSLARPPLDVLRLSAG</sequence>
<dbReference type="SUPFAM" id="SSF46894">
    <property type="entry name" value="C-terminal effector domain of the bipartite response regulators"/>
    <property type="match status" value="1"/>
</dbReference>
<gene>
    <name evidence="5" type="ORF">DN820_09885</name>
</gene>